<evidence type="ECO:0000256" key="4">
    <source>
        <dbReference type="ARBA" id="ARBA00012268"/>
    </source>
</evidence>
<evidence type="ECO:0000256" key="11">
    <source>
        <dbReference type="ARBA" id="ARBA00033284"/>
    </source>
</evidence>
<dbReference type="CAZy" id="CBM48">
    <property type="family name" value="Carbohydrate-Binding Module Family 48"/>
</dbReference>
<evidence type="ECO:0000256" key="13">
    <source>
        <dbReference type="NCBIfam" id="TIGR02402"/>
    </source>
</evidence>
<comment type="pathway">
    <text evidence="2 14">Glycan biosynthesis; trehalose biosynthesis.</text>
</comment>
<keyword evidence="20" id="KW-1185">Reference proteome</keyword>
<dbReference type="AlphaFoldDB" id="B8J7G0"/>
<dbReference type="Gene3D" id="1.10.10.760">
    <property type="entry name" value="E-set domains of sugar-utilizing enzymes"/>
    <property type="match status" value="1"/>
</dbReference>
<feature type="active site" description="Proton donor" evidence="15">
    <location>
        <position position="294"/>
    </location>
</feature>
<keyword evidence="6" id="KW-0963">Cytoplasm</keyword>
<dbReference type="CDD" id="cd11325">
    <property type="entry name" value="AmyAc_GTHase"/>
    <property type="match status" value="1"/>
</dbReference>
<comment type="catalytic activity">
    <reaction evidence="12 14">
        <text>hydrolysis of (1-&gt;4)-alpha-D-glucosidic linkage in 4-alpha-D-[(1-&gt;4)-alpha-D-glucanosyl]n trehalose to yield trehalose and (1-&gt;4)-alpha-D-glucan.</text>
        <dbReference type="EC" id="3.2.1.141"/>
    </reaction>
</comment>
<dbReference type="GO" id="GO:0005737">
    <property type="term" value="C:cytoplasm"/>
    <property type="evidence" value="ECO:0007669"/>
    <property type="project" value="UniProtKB-SubCell"/>
</dbReference>
<evidence type="ECO:0000256" key="3">
    <source>
        <dbReference type="ARBA" id="ARBA00008061"/>
    </source>
</evidence>
<dbReference type="GO" id="GO:0033942">
    <property type="term" value="F:4-alpha-D-(1-&gt;4)-alpha-D-glucanotrehalose trehalohydrolase activity"/>
    <property type="evidence" value="ECO:0007669"/>
    <property type="project" value="UniProtKB-EC"/>
</dbReference>
<dbReference type="Pfam" id="PF00128">
    <property type="entry name" value="Alpha-amylase"/>
    <property type="match status" value="1"/>
</dbReference>
<evidence type="ECO:0000259" key="18">
    <source>
        <dbReference type="SMART" id="SM00642"/>
    </source>
</evidence>
<evidence type="ECO:0000256" key="6">
    <source>
        <dbReference type="ARBA" id="ARBA00022490"/>
    </source>
</evidence>
<feature type="binding site" evidence="16">
    <location>
        <begin position="255"/>
        <end position="260"/>
    </location>
    <ligand>
        <name>substrate</name>
    </ligand>
</feature>
<evidence type="ECO:0000256" key="12">
    <source>
        <dbReference type="ARBA" id="ARBA00034013"/>
    </source>
</evidence>
<dbReference type="EC" id="3.2.1.141" evidence="4 13"/>
<feature type="binding site" evidence="16">
    <location>
        <begin position="318"/>
        <end position="322"/>
    </location>
    <ligand>
        <name>substrate</name>
    </ligand>
</feature>
<dbReference type="InterPro" id="IPR017853">
    <property type="entry name" value="GH"/>
</dbReference>
<dbReference type="EMBL" id="CP001359">
    <property type="protein sequence ID" value="ACL67140.1"/>
    <property type="molecule type" value="Genomic_DNA"/>
</dbReference>
<dbReference type="CAZy" id="GH13">
    <property type="family name" value="Glycoside Hydrolase Family 13"/>
</dbReference>
<sequence length="554" mass="60144">MSRPAHGPEITTGGVRFRAWAPRAERLAVRVDGADHPLSPAPEGWWTGEVRGAGHGTRYQLVLPGGRALPDPASRAQPDGVHAASEVFDPARHRWRSAFAGLPLEALVFYELHVGTFTAAGTLDAAAEALPGLAELGVTCVELMPVQPFAGARNWGYDGVQSWAVHAAYGGPAALQRFVDRAHALGLAVCLDVVYNHLGPEGNYLPQLAPYLTDRHRTPWGDGLDLDGPDAGPVRAYFLGAALQWVRDFRVDALRLDATHAIRDDGPRHLVAALCDEVSALARREGRRIHVIAENDDNDRRVLDPPPAGWGCSAVWADDLHHALHALVTGERERYLADFGAPEQVARALAEGFVFQGERSAYRGGPHGTPVAGLAPSRFVACAQNHDQIGNRPHGERLAALLPWPALEPIAALVLLGSALPLLFMGEEYGETRPFQYFTSHGDAALARAVSEGRRAEHIARGQGEPPDPQDERTFLRSTLSHRSDGRHGALREHHRRLLEVRRRHRDAIAARWPEVARDGAAFTLRRPGLTVRANLSDRAGAGLGPWGWSVTEG</sequence>
<feature type="site" description="Transition state stabilizer" evidence="17">
    <location>
        <position position="387"/>
    </location>
</feature>
<evidence type="ECO:0000256" key="15">
    <source>
        <dbReference type="PIRSR" id="PIRSR006337-1"/>
    </source>
</evidence>
<name>B8J7G0_ANAD2</name>
<dbReference type="CDD" id="cd02853">
    <property type="entry name" value="E_set_MTHase_like_N"/>
    <property type="match status" value="1"/>
</dbReference>
<evidence type="ECO:0000256" key="9">
    <source>
        <dbReference type="ARBA" id="ARBA00023295"/>
    </source>
</evidence>
<dbReference type="GO" id="GO:0005992">
    <property type="term" value="P:trehalose biosynthetic process"/>
    <property type="evidence" value="ECO:0007669"/>
    <property type="project" value="UniProtKB-UniRule"/>
</dbReference>
<dbReference type="NCBIfam" id="TIGR02402">
    <property type="entry name" value="trehalose_TreZ"/>
    <property type="match status" value="1"/>
</dbReference>
<feature type="active site" description="Nucleophile" evidence="15">
    <location>
        <position position="257"/>
    </location>
</feature>
<keyword evidence="9 14" id="KW-0326">Glycosidase</keyword>
<evidence type="ECO:0000256" key="10">
    <source>
        <dbReference type="ARBA" id="ARBA00032057"/>
    </source>
</evidence>
<protein>
    <recommendedName>
        <fullName evidence="5 13">Malto-oligosyltrehalose trehalohydrolase</fullName>
        <shortName evidence="14">MTHase</shortName>
        <ecNumber evidence="4 13">3.2.1.141</ecNumber>
    </recommendedName>
    <alternativeName>
        <fullName evidence="11 14">4-alpha-D-((1-&gt;4)-alpha-D-glucano)trehalose trehalohydrolase</fullName>
    </alternativeName>
    <alternativeName>
        <fullName evidence="10 14">Maltooligosyl trehalose trehalohydrolase</fullName>
    </alternativeName>
</protein>
<dbReference type="Gene3D" id="3.20.20.80">
    <property type="entry name" value="Glycosidases"/>
    <property type="match status" value="1"/>
</dbReference>
<dbReference type="SUPFAM" id="SSF81296">
    <property type="entry name" value="E set domains"/>
    <property type="match status" value="1"/>
</dbReference>
<dbReference type="PANTHER" id="PTHR43651:SF11">
    <property type="entry name" value="MALTO-OLIGOSYLTREHALOSE TREHALOHYDROLASE"/>
    <property type="match status" value="1"/>
</dbReference>
<evidence type="ECO:0000313" key="20">
    <source>
        <dbReference type="Proteomes" id="UP000007089"/>
    </source>
</evidence>
<evidence type="ECO:0000256" key="2">
    <source>
        <dbReference type="ARBA" id="ARBA00005199"/>
    </source>
</evidence>
<dbReference type="InterPro" id="IPR006047">
    <property type="entry name" value="GH13_cat_dom"/>
</dbReference>
<reference evidence="19" key="1">
    <citation type="submission" date="2009-01" db="EMBL/GenBank/DDBJ databases">
        <title>Complete sequence of Anaeromyxobacter dehalogenans 2CP-1.</title>
        <authorList>
            <consortium name="US DOE Joint Genome Institute"/>
            <person name="Lucas S."/>
            <person name="Copeland A."/>
            <person name="Lapidus A."/>
            <person name="Glavina del Rio T."/>
            <person name="Dalin E."/>
            <person name="Tice H."/>
            <person name="Bruce D."/>
            <person name="Goodwin L."/>
            <person name="Pitluck S."/>
            <person name="Saunders E."/>
            <person name="Brettin T."/>
            <person name="Detter J.C."/>
            <person name="Han C."/>
            <person name="Larimer F."/>
            <person name="Land M."/>
            <person name="Hauser L."/>
            <person name="Kyrpides N."/>
            <person name="Ovchinnikova G."/>
            <person name="Beliaev A.S."/>
            <person name="Richardson P."/>
        </authorList>
    </citation>
    <scope>NUCLEOTIDE SEQUENCE</scope>
    <source>
        <strain evidence="19">2CP-1</strain>
    </source>
</reference>
<dbReference type="PIRSF" id="PIRSF006337">
    <property type="entry name" value="Trehalose_TreZ"/>
    <property type="match status" value="1"/>
</dbReference>
<evidence type="ECO:0000256" key="14">
    <source>
        <dbReference type="PIRNR" id="PIRNR006337"/>
    </source>
</evidence>
<comment type="subcellular location">
    <subcellularLocation>
        <location evidence="1 15">Cytoplasm</location>
    </subcellularLocation>
</comment>
<dbReference type="PANTHER" id="PTHR43651">
    <property type="entry name" value="1,4-ALPHA-GLUCAN-BRANCHING ENZYME"/>
    <property type="match status" value="1"/>
</dbReference>
<feature type="domain" description="Glycosyl hydrolase family 13 catalytic" evidence="18">
    <location>
        <begin position="111"/>
        <end position="454"/>
    </location>
</feature>
<dbReference type="InterPro" id="IPR012768">
    <property type="entry name" value="Trehalose_TreZ"/>
</dbReference>
<dbReference type="SMART" id="SM00642">
    <property type="entry name" value="Aamy"/>
    <property type="match status" value="1"/>
</dbReference>
<evidence type="ECO:0000256" key="8">
    <source>
        <dbReference type="ARBA" id="ARBA00023277"/>
    </source>
</evidence>
<keyword evidence="8" id="KW-0119">Carbohydrate metabolism</keyword>
<dbReference type="InterPro" id="IPR013783">
    <property type="entry name" value="Ig-like_fold"/>
</dbReference>
<evidence type="ECO:0000256" key="17">
    <source>
        <dbReference type="PIRSR" id="PIRSR006337-3"/>
    </source>
</evidence>
<dbReference type="UniPathway" id="UPA00299"/>
<evidence type="ECO:0000256" key="16">
    <source>
        <dbReference type="PIRSR" id="PIRSR006337-2"/>
    </source>
</evidence>
<proteinExistence type="inferred from homology"/>
<evidence type="ECO:0000313" key="19">
    <source>
        <dbReference type="EMBL" id="ACL67140.1"/>
    </source>
</evidence>
<dbReference type="InterPro" id="IPR014756">
    <property type="entry name" value="Ig_E-set"/>
</dbReference>
<dbReference type="RefSeq" id="WP_015934889.1">
    <property type="nucleotide sequence ID" value="NC_011891.1"/>
</dbReference>
<keyword evidence="7 14" id="KW-0378">Hydrolase</keyword>
<dbReference type="InterPro" id="IPR044901">
    <property type="entry name" value="Trehalose_TreZ_E-set_sf"/>
</dbReference>
<comment type="similarity">
    <text evidence="3 14">Belongs to the glycosyl hydrolase 13 family.</text>
</comment>
<organism evidence="19 20">
    <name type="scientific">Anaeromyxobacter dehalogenans (strain ATCC BAA-258 / DSM 21875 / 2CP-1)</name>
    <dbReference type="NCBI Taxonomy" id="455488"/>
    <lineage>
        <taxon>Bacteria</taxon>
        <taxon>Pseudomonadati</taxon>
        <taxon>Myxococcota</taxon>
        <taxon>Myxococcia</taxon>
        <taxon>Myxococcales</taxon>
        <taxon>Cystobacterineae</taxon>
        <taxon>Anaeromyxobacteraceae</taxon>
        <taxon>Anaeromyxobacter</taxon>
    </lineage>
</organism>
<dbReference type="Proteomes" id="UP000007089">
    <property type="component" value="Chromosome"/>
</dbReference>
<evidence type="ECO:0000256" key="7">
    <source>
        <dbReference type="ARBA" id="ARBA00022801"/>
    </source>
</evidence>
<evidence type="ECO:0000256" key="1">
    <source>
        <dbReference type="ARBA" id="ARBA00004496"/>
    </source>
</evidence>
<dbReference type="SUPFAM" id="SSF51445">
    <property type="entry name" value="(Trans)glycosidases"/>
    <property type="match status" value="1"/>
</dbReference>
<accession>B8J7G0</accession>
<feature type="binding site" evidence="16">
    <location>
        <begin position="386"/>
        <end position="391"/>
    </location>
    <ligand>
        <name>substrate</name>
    </ligand>
</feature>
<dbReference type="Gene3D" id="2.60.40.10">
    <property type="entry name" value="Immunoglobulins"/>
    <property type="match status" value="1"/>
</dbReference>
<dbReference type="HOGENOM" id="CLU_020726_2_0_7"/>
<evidence type="ECO:0000256" key="5">
    <source>
        <dbReference type="ARBA" id="ARBA00015938"/>
    </source>
</evidence>
<gene>
    <name evidence="19" type="ordered locus">A2cp1_3816</name>
</gene>
<dbReference type="KEGG" id="acp:A2cp1_3816"/>